<dbReference type="EMBL" id="AE017342">
    <property type="protein sequence ID" value="ALO60420.1"/>
    <property type="molecule type" value="Genomic_DNA"/>
</dbReference>
<feature type="region of interest" description="Disordered" evidence="1">
    <location>
        <begin position="157"/>
        <end position="184"/>
    </location>
</feature>
<dbReference type="GeneID" id="36392755"/>
<dbReference type="VEuPathDB" id="FungiDB:CNB04815"/>
<dbReference type="AlphaFoldDB" id="A0A0S2LI85"/>
<organism evidence="2 3">
    <name type="scientific">Cryptococcus deneoformans (strain JEC21 / ATCC MYA-565)</name>
    <name type="common">Cryptococcus neoformans var. neoformans serotype D</name>
    <dbReference type="NCBI Taxonomy" id="214684"/>
    <lineage>
        <taxon>Eukaryota</taxon>
        <taxon>Fungi</taxon>
        <taxon>Dikarya</taxon>
        <taxon>Basidiomycota</taxon>
        <taxon>Agaricomycotina</taxon>
        <taxon>Tremellomycetes</taxon>
        <taxon>Tremellales</taxon>
        <taxon>Cryptococcaceae</taxon>
        <taxon>Cryptococcus</taxon>
        <taxon>Cryptococcus neoformans species complex</taxon>
    </lineage>
</organism>
<dbReference type="RefSeq" id="XP_024514240.1">
    <property type="nucleotide sequence ID" value="XM_024658829.1"/>
</dbReference>
<evidence type="ECO:0000313" key="3">
    <source>
        <dbReference type="Proteomes" id="UP000002149"/>
    </source>
</evidence>
<proteinExistence type="predicted"/>
<reference evidence="2 3" key="1">
    <citation type="journal article" date="2005" name="Science">
        <title>The genome of the basidiomycetous yeast and human pathogen Cryptococcus neoformans.</title>
        <authorList>
            <person name="Loftus B.J."/>
            <person name="Fung E."/>
            <person name="Roncaglia P."/>
            <person name="Rowley D."/>
            <person name="Amedeo P."/>
            <person name="Bruno D."/>
            <person name="Vamathevan J."/>
            <person name="Miranda M."/>
            <person name="Anderson I.J."/>
            <person name="Fraser J.A."/>
            <person name="Allen J.E."/>
            <person name="Bosdet I.E."/>
            <person name="Brent M.R."/>
            <person name="Chiu R."/>
            <person name="Doering T.L."/>
            <person name="Donlin M.J."/>
            <person name="D'Souza C.A."/>
            <person name="Fox D.S."/>
            <person name="Grinberg V."/>
            <person name="Fu J."/>
            <person name="Fukushima M."/>
            <person name="Haas B.J."/>
            <person name="Huang J.C."/>
            <person name="Janbon G."/>
            <person name="Jones S.J."/>
            <person name="Koo H.L."/>
            <person name="Krzywinski M.I."/>
            <person name="Kwon-Chung J.K."/>
            <person name="Lengeler K.B."/>
            <person name="Maiti R."/>
            <person name="Marra M.A."/>
            <person name="Marra R.E."/>
            <person name="Mathewson C.A."/>
            <person name="Mitchell T.G."/>
            <person name="Pertea M."/>
            <person name="Riggs F.R."/>
            <person name="Salzberg S.L."/>
            <person name="Schein J.E."/>
            <person name="Shvartsbeyn A."/>
            <person name="Shin H."/>
            <person name="Shumway M."/>
            <person name="Specht C.A."/>
            <person name="Suh B.B."/>
            <person name="Tenney A."/>
            <person name="Utterback T.R."/>
            <person name="Wickes B.L."/>
            <person name="Wortman J.R."/>
            <person name="Wye N.H."/>
            <person name="Kronstad J.W."/>
            <person name="Lodge J.K."/>
            <person name="Heitman J."/>
            <person name="Davis R.W."/>
            <person name="Fraser C.M."/>
            <person name="Hyman R.W."/>
        </authorList>
    </citation>
    <scope>NUCLEOTIDE SEQUENCE [LARGE SCALE GENOMIC DNA]</scope>
    <source>
        <strain evidence="3">JEC21 / ATCC MYA-565</strain>
    </source>
</reference>
<evidence type="ECO:0000256" key="1">
    <source>
        <dbReference type="SAM" id="MobiDB-lite"/>
    </source>
</evidence>
<keyword evidence="3" id="KW-1185">Reference proteome</keyword>
<sequence length="192" mass="21189">MSASTSSFLASSSHAIHLPSTTSQLIHILTIIQTSRPALIKVVTFLLSECRKSMCTETPSSSAPNRLPTLSSLMPHTLKGKRKRSITHFDGIPLSVLPLQTPSPPTPERRIVTLRRAMGLYKTMSGVSISGKSLDSKSVEDMQRDAYHFACHYMNNKSSSIKDDSEDDRESSTEGEDSDDEDDVVLVFSRPY</sequence>
<gene>
    <name evidence="2" type="ordered locus">CNB04815</name>
</gene>
<dbReference type="KEGG" id="cne:CNB04815"/>
<accession>A0A0S2LI85</accession>
<protein>
    <submittedName>
        <fullName evidence="2">Uncharacterized protein</fullName>
    </submittedName>
</protein>
<dbReference type="Proteomes" id="UP000002149">
    <property type="component" value="Chromosome 2"/>
</dbReference>
<name>A0A0S2LI85_CRYD1</name>
<feature type="compositionally biased region" description="Acidic residues" evidence="1">
    <location>
        <begin position="164"/>
        <end position="184"/>
    </location>
</feature>
<dbReference type="InParanoid" id="A0A0S2LI85"/>
<evidence type="ECO:0000313" key="2">
    <source>
        <dbReference type="EMBL" id="ALO60420.1"/>
    </source>
</evidence>
<dbReference type="PaxDb" id="214684-A0A0S2LI85"/>
<dbReference type="OrthoDB" id="2576009at2759"/>